<dbReference type="InterPro" id="IPR050611">
    <property type="entry name" value="ABCF"/>
</dbReference>
<reference evidence="6 7" key="1">
    <citation type="submission" date="2018-06" db="EMBL/GenBank/DDBJ databases">
        <title>Genomic Encyclopedia of Archaeal and Bacterial Type Strains, Phase II (KMG-II): from individual species to whole genera.</title>
        <authorList>
            <person name="Goeker M."/>
        </authorList>
    </citation>
    <scope>NUCLEOTIDE SEQUENCE [LARGE SCALE GENOMIC DNA]</scope>
    <source>
        <strain evidence="6 7">DSM 29821</strain>
    </source>
</reference>
<feature type="domain" description="ABC transporter" evidence="5">
    <location>
        <begin position="339"/>
        <end position="531"/>
    </location>
</feature>
<dbReference type="PANTHER" id="PTHR19211">
    <property type="entry name" value="ATP-BINDING TRANSPORT PROTEIN-RELATED"/>
    <property type="match status" value="1"/>
</dbReference>
<organism evidence="6 7">
    <name type="scientific">Chitinophaga dinghuensis</name>
    <dbReference type="NCBI Taxonomy" id="1539050"/>
    <lineage>
        <taxon>Bacteria</taxon>
        <taxon>Pseudomonadati</taxon>
        <taxon>Bacteroidota</taxon>
        <taxon>Chitinophagia</taxon>
        <taxon>Chitinophagales</taxon>
        <taxon>Chitinophagaceae</taxon>
        <taxon>Chitinophaga</taxon>
    </lineage>
</organism>
<feature type="compositionally biased region" description="Basic and acidic residues" evidence="4">
    <location>
        <begin position="251"/>
        <end position="267"/>
    </location>
</feature>
<proteinExistence type="predicted"/>
<name>A0A327W3W2_9BACT</name>
<dbReference type="Gene3D" id="3.40.50.300">
    <property type="entry name" value="P-loop containing nucleotide triphosphate hydrolases"/>
    <property type="match status" value="2"/>
</dbReference>
<evidence type="ECO:0000256" key="2">
    <source>
        <dbReference type="ARBA" id="ARBA00022741"/>
    </source>
</evidence>
<dbReference type="Proteomes" id="UP000249819">
    <property type="component" value="Unassembled WGS sequence"/>
</dbReference>
<evidence type="ECO:0000256" key="1">
    <source>
        <dbReference type="ARBA" id="ARBA00022737"/>
    </source>
</evidence>
<accession>A0A327W3W2</accession>
<sequence length="531" mass="59183">MLLNAQNISFRQPDSTSIFEHVSFTIEKGEKAAIVGKNGVGKSTLLKIIAGKLPDYQGSLLISGSLYYVPQHYGHFDQQTVAGALGISHLTAAMQAIENGSVAQEDYDIMEHNWDIVARCEEAFAEWGLTGIRLDQSLLALSGGMKTKLFLAGISIFSPDIVLLDEPTNHLDRKARAQLHEWMATTNCAVLLTSHDRELLRLCEPIMELTADGMQEYGGNYDLYASQKEQETAAKEQQLDFHKKALKEARKKQQEALERKQHADAQARKKSKFSSEPKILLNGRKVAAENSTGKLKQVHADKIGNIRESLQDAAGLVQMQQMMKGFFENAILHNGKVLFQADDMNFGYTEQSPLWQTPLTFTIRSGDRIAITGSNGAGKSTLLQLLLGKLQPSAGSLQRAAFSSVLLDQDYTLIDRNKTLLEQAFAYNERKLEPAQIHTMLANFIFKPDTWNKPCSVLSGGEMLRLSLCCMILQNQTPDVIFLDEPVNNLDLVNITMLGKIFAEYRGTMILISHDRSFTEDIGITREIILE</sequence>
<dbReference type="PROSITE" id="PS00211">
    <property type="entry name" value="ABC_TRANSPORTER_1"/>
    <property type="match status" value="1"/>
</dbReference>
<dbReference type="InterPro" id="IPR003439">
    <property type="entry name" value="ABC_transporter-like_ATP-bd"/>
</dbReference>
<dbReference type="OrthoDB" id="613473at2"/>
<evidence type="ECO:0000256" key="3">
    <source>
        <dbReference type="ARBA" id="ARBA00022840"/>
    </source>
</evidence>
<dbReference type="PANTHER" id="PTHR19211:SF6">
    <property type="entry name" value="BLL7188 PROTEIN"/>
    <property type="match status" value="1"/>
</dbReference>
<comment type="caution">
    <text evidence="6">The sequence shown here is derived from an EMBL/GenBank/DDBJ whole genome shotgun (WGS) entry which is preliminary data.</text>
</comment>
<keyword evidence="2" id="KW-0547">Nucleotide-binding</keyword>
<evidence type="ECO:0000313" key="6">
    <source>
        <dbReference type="EMBL" id="RAJ83472.1"/>
    </source>
</evidence>
<evidence type="ECO:0000259" key="5">
    <source>
        <dbReference type="PROSITE" id="PS50893"/>
    </source>
</evidence>
<keyword evidence="3" id="KW-0067">ATP-binding</keyword>
<evidence type="ECO:0000313" key="7">
    <source>
        <dbReference type="Proteomes" id="UP000249819"/>
    </source>
</evidence>
<dbReference type="InterPro" id="IPR017871">
    <property type="entry name" value="ABC_transporter-like_CS"/>
</dbReference>
<evidence type="ECO:0000256" key="4">
    <source>
        <dbReference type="SAM" id="MobiDB-lite"/>
    </source>
</evidence>
<protein>
    <submittedName>
        <fullName evidence="6">ATPase subunit of ABC transporter with duplicated ATPase domains</fullName>
    </submittedName>
</protein>
<dbReference type="SMART" id="SM00382">
    <property type="entry name" value="AAA"/>
    <property type="match status" value="2"/>
</dbReference>
<dbReference type="EMBL" id="QLMA01000003">
    <property type="protein sequence ID" value="RAJ83472.1"/>
    <property type="molecule type" value="Genomic_DNA"/>
</dbReference>
<dbReference type="AlphaFoldDB" id="A0A327W3W2"/>
<dbReference type="GO" id="GO:0016887">
    <property type="term" value="F:ATP hydrolysis activity"/>
    <property type="evidence" value="ECO:0007669"/>
    <property type="project" value="InterPro"/>
</dbReference>
<gene>
    <name evidence="6" type="ORF">CLV59_103440</name>
</gene>
<keyword evidence="1" id="KW-0677">Repeat</keyword>
<feature type="region of interest" description="Disordered" evidence="4">
    <location>
        <begin position="251"/>
        <end position="274"/>
    </location>
</feature>
<dbReference type="Pfam" id="PF00005">
    <property type="entry name" value="ABC_tran"/>
    <property type="match status" value="2"/>
</dbReference>
<dbReference type="InterPro" id="IPR003593">
    <property type="entry name" value="AAA+_ATPase"/>
</dbReference>
<dbReference type="FunFam" id="3.40.50.300:FF:001320">
    <property type="entry name" value="Heme ABC transporter ATP-binding protein"/>
    <property type="match status" value="1"/>
</dbReference>
<dbReference type="SUPFAM" id="SSF52540">
    <property type="entry name" value="P-loop containing nucleoside triphosphate hydrolases"/>
    <property type="match status" value="2"/>
</dbReference>
<dbReference type="GO" id="GO:0005524">
    <property type="term" value="F:ATP binding"/>
    <property type="evidence" value="ECO:0007669"/>
    <property type="project" value="UniProtKB-KW"/>
</dbReference>
<keyword evidence="7" id="KW-1185">Reference proteome</keyword>
<dbReference type="InterPro" id="IPR027417">
    <property type="entry name" value="P-loop_NTPase"/>
</dbReference>
<feature type="domain" description="ABC transporter" evidence="5">
    <location>
        <begin position="3"/>
        <end position="236"/>
    </location>
</feature>
<dbReference type="CDD" id="cd03221">
    <property type="entry name" value="ABCF_EF-3"/>
    <property type="match status" value="1"/>
</dbReference>
<dbReference type="PROSITE" id="PS50893">
    <property type="entry name" value="ABC_TRANSPORTER_2"/>
    <property type="match status" value="2"/>
</dbReference>
<dbReference type="RefSeq" id="WP_111592116.1">
    <property type="nucleotide sequence ID" value="NZ_QLMA01000003.1"/>
</dbReference>